<dbReference type="Gene3D" id="3.30.70.1440">
    <property type="entry name" value="Multidrug efflux transporter AcrB pore domain"/>
    <property type="match status" value="1"/>
</dbReference>
<dbReference type="SUPFAM" id="SSF82866">
    <property type="entry name" value="Multidrug efflux transporter AcrB transmembrane domain"/>
    <property type="match status" value="2"/>
</dbReference>
<feature type="transmembrane region" description="Helical" evidence="1">
    <location>
        <begin position="429"/>
        <end position="451"/>
    </location>
</feature>
<evidence type="ECO:0000313" key="3">
    <source>
        <dbReference type="Proteomes" id="UP001229244"/>
    </source>
</evidence>
<dbReference type="SUPFAM" id="SSF82714">
    <property type="entry name" value="Multidrug efflux transporter AcrB TolC docking domain, DN and DC subdomains"/>
    <property type="match status" value="1"/>
</dbReference>
<dbReference type="Gene3D" id="3.30.2090.10">
    <property type="entry name" value="Multidrug efflux transporter AcrB TolC docking domain, DN and DC subdomains"/>
    <property type="match status" value="2"/>
</dbReference>
<dbReference type="InterPro" id="IPR027463">
    <property type="entry name" value="AcrB_DN_DC_subdom"/>
</dbReference>
<feature type="transmembrane region" description="Helical" evidence="1">
    <location>
        <begin position="619"/>
        <end position="644"/>
    </location>
</feature>
<dbReference type="GO" id="GO:0042910">
    <property type="term" value="F:xenobiotic transmembrane transporter activity"/>
    <property type="evidence" value="ECO:0007669"/>
    <property type="project" value="TreeGrafter"/>
</dbReference>
<feature type="transmembrane region" description="Helical" evidence="1">
    <location>
        <begin position="1082"/>
        <end position="1105"/>
    </location>
</feature>
<evidence type="ECO:0000256" key="1">
    <source>
        <dbReference type="SAM" id="Phobius"/>
    </source>
</evidence>
<name>A0AAE3VRE9_9HYPH</name>
<keyword evidence="1" id="KW-1133">Transmembrane helix</keyword>
<feature type="transmembrane region" description="Helical" evidence="1">
    <location>
        <begin position="463"/>
        <end position="484"/>
    </location>
</feature>
<reference evidence="2" key="1">
    <citation type="submission" date="2023-07" db="EMBL/GenBank/DDBJ databases">
        <title>Genomic Encyclopedia of Type Strains, Phase IV (KMG-IV): sequencing the most valuable type-strain genomes for metagenomic binning, comparative biology and taxonomic classification.</title>
        <authorList>
            <person name="Goeker M."/>
        </authorList>
    </citation>
    <scope>NUCLEOTIDE SEQUENCE</scope>
    <source>
        <strain evidence="2">DSM 21202</strain>
    </source>
</reference>
<dbReference type="RefSeq" id="WP_306886653.1">
    <property type="nucleotide sequence ID" value="NZ_JAUSUL010000003.1"/>
</dbReference>
<dbReference type="Pfam" id="PF00873">
    <property type="entry name" value="ACR_tran"/>
    <property type="match status" value="2"/>
</dbReference>
<feature type="transmembrane region" description="Helical" evidence="1">
    <location>
        <begin position="362"/>
        <end position="381"/>
    </location>
</feature>
<keyword evidence="3" id="KW-1185">Reference proteome</keyword>
<feature type="transmembrane region" description="Helical" evidence="1">
    <location>
        <begin position="387"/>
        <end position="408"/>
    </location>
</feature>
<protein>
    <submittedName>
        <fullName evidence="2">Multidrug efflux pump subunit AcrB</fullName>
    </submittedName>
</protein>
<feature type="transmembrane region" description="Helical" evidence="1">
    <location>
        <begin position="547"/>
        <end position="569"/>
    </location>
</feature>
<comment type="caution">
    <text evidence="2">The sequence shown here is derived from an EMBL/GenBank/DDBJ whole genome shotgun (WGS) entry which is preliminary data.</text>
</comment>
<evidence type="ECO:0000313" key="2">
    <source>
        <dbReference type="EMBL" id="MDQ0316778.1"/>
    </source>
</evidence>
<proteinExistence type="predicted"/>
<dbReference type="PRINTS" id="PR00702">
    <property type="entry name" value="ACRIFLAVINRP"/>
</dbReference>
<feature type="transmembrane region" description="Helical" evidence="1">
    <location>
        <begin position="505"/>
        <end position="527"/>
    </location>
</feature>
<dbReference type="PANTHER" id="PTHR32063:SF33">
    <property type="entry name" value="RND SUPERFAMILY EFFLUX PUMP PERMEASE COMPONENT"/>
    <property type="match status" value="1"/>
</dbReference>
<keyword evidence="1" id="KW-0812">Transmembrane</keyword>
<dbReference type="AlphaFoldDB" id="A0AAE3VRE9"/>
<sequence>MSAPAPRRGGLIGIFVRHPNAANLLMVLMLIAGVAALMRINTQFFPTIEEKQITISISWPGASAEDVAANILDAVEPAVRFLDGVEEITSYAREGAGTTILEFDPATDMQKALSDVEQELDRITTLPEESERPTISSERFHDTVAKLILTGPFPESALQVYAKRIRDDLLDRGIDKVTFSDFRDREVAITVAEPTLLKLDMTIGDIAGAIADNTLDRPSGTVGGTVEKQVRALAPGETPETIRDIEVKGFAGGERISVGEIASVGEAFDDDALRGIHQGNPAIGILVQRAVTADALETDAILKTYLTEVRGQLPPTLQILETQDQASFLWDRINLLVRNGWQGLLVVLVVLFTFLNARIATWVALGIPISMAATLGIMFATGQTINMMSLFALIMMLGIIVDDAIVVAEQAATREAAGEPPPVAAERGALQMITPVTAASLTTIAAFAPLFLLGGVMGQMIEVLPLVTIAVLTASLIECFLVLPAHLAHSGGGGPAVERSGLRQIGVGALIAVALALVLAVPAYVLPPVLGGIASRADAAEAALGRPLTWLVLAVTAFAISAAIETVLVRGARRRAARLASGGPQRSFRTWFDRNFAVFRDRVFGGFVDLAYRWRYATIAAAVAALIVVGYGLVAGGRIGFVFFPSPEAESLRATLEVTAGTPEDEVIAAVETIREALDVAEQQLSGGSEALIRSVTATLGAAGRNRGDNLAEFDVQLTASEARSVRTPEIVRAWREAVPDIPGMTQFAINQRRGGPPGRDLDIKLTGASPAVLKDAAQEVIAALEGVPGVSAVSDDLPYGKPELTLELTPRGSALGFTLDSVATQVRNAFQGVIARRIPVGDEEVKVRVQLAEDGTGDAALREMWLKSPSGIFAPLSEVVSLNERDAFSVILRRDGKTTVSVTADVDHEVNTGTAVTELLRTDVLPEIAARYGVGFSFAGRDEERRESFADLKAGTVIALSVIYIILAWVFGSYWRPLAVMAIIPFGLVGAVLGHLLLGFNLTIMSLIGLLGLTGILVNDSIILVSRLDERLRSGDDLATAAVGASRDRLRAVLLTSLTTIGGLTPLLFETSLQAQFLLPMAITMVFGIAAATVLVLILVPSLIGIGGDIGRLLATIDRGGRGTPGKALVSDAGE</sequence>
<accession>A0AAE3VRE9</accession>
<organism evidence="2 3">
    <name type="scientific">Amorphus orientalis</name>
    <dbReference type="NCBI Taxonomy" id="649198"/>
    <lineage>
        <taxon>Bacteria</taxon>
        <taxon>Pseudomonadati</taxon>
        <taxon>Pseudomonadota</taxon>
        <taxon>Alphaproteobacteria</taxon>
        <taxon>Hyphomicrobiales</taxon>
        <taxon>Amorphaceae</taxon>
        <taxon>Amorphus</taxon>
    </lineage>
</organism>
<keyword evidence="1" id="KW-0472">Membrane</keyword>
<dbReference type="Gene3D" id="1.20.1640.10">
    <property type="entry name" value="Multidrug efflux transporter AcrB transmembrane domain"/>
    <property type="match status" value="2"/>
</dbReference>
<gene>
    <name evidence="2" type="ORF">J2S73_003254</name>
</gene>
<dbReference type="EMBL" id="JAUSUL010000003">
    <property type="protein sequence ID" value="MDQ0316778.1"/>
    <property type="molecule type" value="Genomic_DNA"/>
</dbReference>
<feature type="transmembrane region" description="Helical" evidence="1">
    <location>
        <begin position="1053"/>
        <end position="1070"/>
    </location>
</feature>
<feature type="transmembrane region" description="Helical" evidence="1">
    <location>
        <begin position="1005"/>
        <end position="1026"/>
    </location>
</feature>
<feature type="transmembrane region" description="Helical" evidence="1">
    <location>
        <begin position="953"/>
        <end position="972"/>
    </location>
</feature>
<dbReference type="Gene3D" id="3.30.70.1430">
    <property type="entry name" value="Multidrug efflux transporter AcrB pore domain"/>
    <property type="match status" value="2"/>
</dbReference>
<feature type="transmembrane region" description="Helical" evidence="1">
    <location>
        <begin position="21"/>
        <end position="40"/>
    </location>
</feature>
<dbReference type="InterPro" id="IPR001036">
    <property type="entry name" value="Acrflvin-R"/>
</dbReference>
<feature type="transmembrane region" description="Helical" evidence="1">
    <location>
        <begin position="335"/>
        <end position="355"/>
    </location>
</feature>
<dbReference type="GO" id="GO:0005886">
    <property type="term" value="C:plasma membrane"/>
    <property type="evidence" value="ECO:0007669"/>
    <property type="project" value="TreeGrafter"/>
</dbReference>
<dbReference type="Gene3D" id="3.30.70.1320">
    <property type="entry name" value="Multidrug efflux transporter AcrB pore domain like"/>
    <property type="match status" value="1"/>
</dbReference>
<dbReference type="PANTHER" id="PTHR32063">
    <property type="match status" value="1"/>
</dbReference>
<dbReference type="SUPFAM" id="SSF82693">
    <property type="entry name" value="Multidrug efflux transporter AcrB pore domain, PN1, PN2, PC1 and PC2 subdomains"/>
    <property type="match status" value="1"/>
</dbReference>
<feature type="transmembrane region" description="Helical" evidence="1">
    <location>
        <begin position="979"/>
        <end position="999"/>
    </location>
</feature>
<dbReference type="Proteomes" id="UP001229244">
    <property type="component" value="Unassembled WGS sequence"/>
</dbReference>